<dbReference type="GO" id="GO:0015035">
    <property type="term" value="F:protein-disulfide reductase activity"/>
    <property type="evidence" value="ECO:0007669"/>
    <property type="project" value="TreeGrafter"/>
</dbReference>
<sequence>MLEQQATIVDVNESNLNQVLEHSATLPVLFYFWSARSQHCLELEPVLDKLAQEYAGQFVLAKVDCDAEQRVAAQFGLRSIPTVYLFKDGQPLDGFQGPQPEEAVRELLKRALPKEEELKVAQAQQLIQEDKLPEAMQLLKDAWQLSQQRSDIGLMLAEVQIQIKRSEDAEAVLATIPLQDQDTRYHSLVAQIELLKQAADTPEIQHLQQQLDADPQNADLAVQLSLQLHQVGRNEEALELLMGFLKKDLTAANGSARKTLMDIMAALGTSDALAARYRRQLYSLLY</sequence>
<gene>
    <name evidence="3" type="ORF">JV35_06855</name>
    <name evidence="2" type="ORF">KP22_00640</name>
</gene>
<dbReference type="EMBL" id="JQHL01000002">
    <property type="protein sequence ID" value="KFX20915.1"/>
    <property type="molecule type" value="Genomic_DNA"/>
</dbReference>
<dbReference type="CDD" id="cd02956">
    <property type="entry name" value="ybbN"/>
    <property type="match status" value="1"/>
</dbReference>
<dbReference type="InterPro" id="IPR013766">
    <property type="entry name" value="Thioredoxin_domain"/>
</dbReference>
<dbReference type="STRING" id="55207.KP22_00640"/>
<dbReference type="Pfam" id="PF14559">
    <property type="entry name" value="TPR_19"/>
    <property type="match status" value="1"/>
</dbReference>
<dbReference type="GO" id="GO:0005737">
    <property type="term" value="C:cytoplasm"/>
    <property type="evidence" value="ECO:0007669"/>
    <property type="project" value="TreeGrafter"/>
</dbReference>
<dbReference type="PROSITE" id="PS51352">
    <property type="entry name" value="THIOREDOXIN_2"/>
    <property type="match status" value="1"/>
</dbReference>
<comment type="caution">
    <text evidence="2">The sequence shown here is derived from an EMBL/GenBank/DDBJ whole genome shotgun (WGS) entry which is preliminary data.</text>
</comment>
<dbReference type="RefSeq" id="WP_039301856.1">
    <property type="nucleotide sequence ID" value="NZ_JAODTE010000002.1"/>
</dbReference>
<dbReference type="InterPro" id="IPR011990">
    <property type="entry name" value="TPR-like_helical_dom_sf"/>
</dbReference>
<dbReference type="Pfam" id="PF14561">
    <property type="entry name" value="TPR_20"/>
    <property type="match status" value="1"/>
</dbReference>
<keyword evidence="4" id="KW-1185">Reference proteome</keyword>
<name>A0A093UEF3_9GAMM</name>
<dbReference type="GO" id="GO:0006950">
    <property type="term" value="P:response to stress"/>
    <property type="evidence" value="ECO:0007669"/>
    <property type="project" value="UniProtKB-ARBA"/>
</dbReference>
<dbReference type="Proteomes" id="UP000032874">
    <property type="component" value="Unassembled WGS sequence"/>
</dbReference>
<evidence type="ECO:0000313" key="2">
    <source>
        <dbReference type="EMBL" id="KFX06633.1"/>
    </source>
</evidence>
<dbReference type="Pfam" id="PF00085">
    <property type="entry name" value="Thioredoxin"/>
    <property type="match status" value="1"/>
</dbReference>
<dbReference type="Gene3D" id="3.40.30.10">
    <property type="entry name" value="Glutaredoxin"/>
    <property type="match status" value="1"/>
</dbReference>
<dbReference type="eggNOG" id="COG3118">
    <property type="taxonomic scope" value="Bacteria"/>
</dbReference>
<evidence type="ECO:0000313" key="4">
    <source>
        <dbReference type="Proteomes" id="UP000032869"/>
    </source>
</evidence>
<evidence type="ECO:0000313" key="3">
    <source>
        <dbReference type="EMBL" id="KFX20915.1"/>
    </source>
</evidence>
<dbReference type="PANTHER" id="PTHR45663:SF11">
    <property type="entry name" value="GEO12009P1"/>
    <property type="match status" value="1"/>
</dbReference>
<dbReference type="PANTHER" id="PTHR45663">
    <property type="entry name" value="GEO12009P1"/>
    <property type="match status" value="1"/>
</dbReference>
<organism evidence="2 5">
    <name type="scientific">Pectobacterium betavasculorum</name>
    <dbReference type="NCBI Taxonomy" id="55207"/>
    <lineage>
        <taxon>Bacteria</taxon>
        <taxon>Pseudomonadati</taxon>
        <taxon>Pseudomonadota</taxon>
        <taxon>Gammaproteobacteria</taxon>
        <taxon>Enterobacterales</taxon>
        <taxon>Pectobacteriaceae</taxon>
        <taxon>Pectobacterium</taxon>
    </lineage>
</organism>
<proteinExistence type="predicted"/>
<dbReference type="AlphaFoldDB" id="A0A093UEF3"/>
<dbReference type="InterPro" id="IPR036249">
    <property type="entry name" value="Thioredoxin-like_sf"/>
</dbReference>
<dbReference type="SUPFAM" id="SSF48452">
    <property type="entry name" value="TPR-like"/>
    <property type="match status" value="1"/>
</dbReference>
<evidence type="ECO:0000259" key="1">
    <source>
        <dbReference type="PROSITE" id="PS51352"/>
    </source>
</evidence>
<dbReference type="OrthoDB" id="9790390at2"/>
<feature type="domain" description="Thioredoxin" evidence="1">
    <location>
        <begin position="1"/>
        <end position="113"/>
    </location>
</feature>
<dbReference type="Gene3D" id="1.25.40.10">
    <property type="entry name" value="Tetratricopeptide repeat domain"/>
    <property type="match status" value="2"/>
</dbReference>
<dbReference type="EMBL" id="JQHM01000001">
    <property type="protein sequence ID" value="KFX06633.1"/>
    <property type="molecule type" value="Genomic_DNA"/>
</dbReference>
<accession>A0A093UEF3</accession>
<protein>
    <recommendedName>
        <fullName evidence="1">Thioredoxin domain-containing protein</fullName>
    </recommendedName>
</protein>
<reference evidence="4 5" key="1">
    <citation type="submission" date="2014-08" db="EMBL/GenBank/DDBJ databases">
        <title>Genome sequences of NCPPB Pectobacterium isolates.</title>
        <authorList>
            <person name="Glover R.H."/>
            <person name="Sapp M."/>
            <person name="Elphinstone J."/>
        </authorList>
    </citation>
    <scope>NUCLEOTIDE SEQUENCE [LARGE SCALE GENOMIC DNA]</scope>
    <source>
        <strain evidence="3 4">NCPPB 2793</strain>
        <strain evidence="2 5">NCPPB 2795</strain>
    </source>
</reference>
<evidence type="ECO:0000313" key="5">
    <source>
        <dbReference type="Proteomes" id="UP000032874"/>
    </source>
</evidence>
<dbReference type="SUPFAM" id="SSF52833">
    <property type="entry name" value="Thioredoxin-like"/>
    <property type="match status" value="1"/>
</dbReference>
<dbReference type="Proteomes" id="UP000032869">
    <property type="component" value="Unassembled WGS sequence"/>
</dbReference>